<dbReference type="PANTHER" id="PTHR47572">
    <property type="entry name" value="LIPOPROTEIN-RELATED"/>
    <property type="match status" value="1"/>
</dbReference>
<dbReference type="Gene3D" id="2.120.10.30">
    <property type="entry name" value="TolB, C-terminal domain"/>
    <property type="match status" value="1"/>
</dbReference>
<evidence type="ECO:0000313" key="3">
    <source>
        <dbReference type="EMBL" id="XBH01432.1"/>
    </source>
</evidence>
<proteinExistence type="predicted"/>
<evidence type="ECO:0000256" key="1">
    <source>
        <dbReference type="ARBA" id="ARBA00022801"/>
    </source>
</evidence>
<protein>
    <submittedName>
        <fullName evidence="3">SMP-30/gluconolactonase/LRE family protein</fullName>
    </submittedName>
</protein>
<dbReference type="EMBL" id="CP155447">
    <property type="protein sequence ID" value="XBH01432.1"/>
    <property type="molecule type" value="Genomic_DNA"/>
</dbReference>
<sequence>MISRLHVRHYLFVAILEMLMFTPAFAQKELDVLDPGAKPEQLLEQGAGEGPLWHPKLGLLTSGEGNINRRSREGVASIYRRDAGSNGLLLDRQGRLVICEFKNRRVTRLEADGRLTVLAERYDGKRFNQPNDLTIDSAGRIYFSDPCYGDRNAMEIVDSQGRTVEGVYRIDPDGSVTRIITHEVDRPNGLVVTPDDRRLFVADNNNNTVSGARKLWRFDLRADGTVDAASRTLIHDWGTTRGPDGIKLDAAGRLFVAAGLNKPNPPHEIQEQPTAGVYVFSPEGRLLTWIPIPRDECTNCAFGGDDLKTLYVTAGGSLWSVPVRVPGQPARAFSK</sequence>
<dbReference type="PANTHER" id="PTHR47572:SF4">
    <property type="entry name" value="LACTONASE DRP35"/>
    <property type="match status" value="1"/>
</dbReference>
<dbReference type="SUPFAM" id="SSF63829">
    <property type="entry name" value="Calcium-dependent phosphotriesterase"/>
    <property type="match status" value="1"/>
</dbReference>
<dbReference type="InterPro" id="IPR051262">
    <property type="entry name" value="SMP-30/CGR1_Lactonase"/>
</dbReference>
<dbReference type="InterPro" id="IPR013658">
    <property type="entry name" value="SGL"/>
</dbReference>
<dbReference type="GO" id="GO:0016787">
    <property type="term" value="F:hydrolase activity"/>
    <property type="evidence" value="ECO:0007669"/>
    <property type="project" value="UniProtKB-KW"/>
</dbReference>
<feature type="domain" description="SMP-30/Gluconolactonase/LRE-like region" evidence="2">
    <location>
        <begin position="48"/>
        <end position="314"/>
    </location>
</feature>
<dbReference type="RefSeq" id="WP_406694135.1">
    <property type="nucleotide sequence ID" value="NZ_CP155447.1"/>
</dbReference>
<keyword evidence="1" id="KW-0378">Hydrolase</keyword>
<gene>
    <name evidence="3" type="ORF">V5E97_24120</name>
</gene>
<dbReference type="InterPro" id="IPR011042">
    <property type="entry name" value="6-blade_b-propeller_TolB-like"/>
</dbReference>
<dbReference type="AlphaFoldDB" id="A0AAU7C7Q7"/>
<reference evidence="3" key="1">
    <citation type="submission" date="2024-05" db="EMBL/GenBank/DDBJ databases">
        <title>Planctomycetes of the genus Singulisphaera possess chitinolytic capabilities.</title>
        <authorList>
            <person name="Ivanova A."/>
        </authorList>
    </citation>
    <scope>NUCLEOTIDE SEQUENCE</scope>
    <source>
        <strain evidence="3">Ch08T</strain>
    </source>
</reference>
<evidence type="ECO:0000259" key="2">
    <source>
        <dbReference type="Pfam" id="PF08450"/>
    </source>
</evidence>
<dbReference type="Pfam" id="PF08450">
    <property type="entry name" value="SGL"/>
    <property type="match status" value="1"/>
</dbReference>
<accession>A0AAU7C7Q7</accession>
<name>A0AAU7C7Q7_9BACT</name>
<organism evidence="3">
    <name type="scientific">Singulisphaera sp. Ch08</name>
    <dbReference type="NCBI Taxonomy" id="3120278"/>
    <lineage>
        <taxon>Bacteria</taxon>
        <taxon>Pseudomonadati</taxon>
        <taxon>Planctomycetota</taxon>
        <taxon>Planctomycetia</taxon>
        <taxon>Isosphaerales</taxon>
        <taxon>Isosphaeraceae</taxon>
        <taxon>Singulisphaera</taxon>
    </lineage>
</organism>